<dbReference type="EMBL" id="JACIDS010000007">
    <property type="protein sequence ID" value="MBB3933736.1"/>
    <property type="molecule type" value="Genomic_DNA"/>
</dbReference>
<sequence>MSSLASNGWIADWMWGLPLIVLASVIHVIGLGAIELCVERCLMRTGKVRNRLTRFAGAVGVTVLLATALHAVAASIWAGAYLWLGALPDERSAMLYSIGAMTTFGHASLRLPDHWQMLGALEALNGMLLFGLTTAFLYATVRGVHTGIMTVPAVSRENVGGR</sequence>
<keyword evidence="3" id="KW-1185">Reference proteome</keyword>
<gene>
    <name evidence="2" type="ORF">GGR25_004814</name>
</gene>
<keyword evidence="1" id="KW-1133">Transmembrane helix</keyword>
<dbReference type="RefSeq" id="WP_183401388.1">
    <property type="nucleotide sequence ID" value="NZ_JACIDS010000007.1"/>
</dbReference>
<evidence type="ECO:0000256" key="1">
    <source>
        <dbReference type="SAM" id="Phobius"/>
    </source>
</evidence>
<keyword evidence="1" id="KW-0472">Membrane</keyword>
<evidence type="ECO:0008006" key="4">
    <source>
        <dbReference type="Google" id="ProtNLM"/>
    </source>
</evidence>
<evidence type="ECO:0000313" key="3">
    <source>
        <dbReference type="Proteomes" id="UP000553963"/>
    </source>
</evidence>
<accession>A0A840AZW9</accession>
<reference evidence="2 3" key="1">
    <citation type="submission" date="2020-08" db="EMBL/GenBank/DDBJ databases">
        <title>Genomic Encyclopedia of Type Strains, Phase IV (KMG-IV): sequencing the most valuable type-strain genomes for metagenomic binning, comparative biology and taxonomic classification.</title>
        <authorList>
            <person name="Goeker M."/>
        </authorList>
    </citation>
    <scope>NUCLEOTIDE SEQUENCE [LARGE SCALE GENOMIC DNA]</scope>
    <source>
        <strain evidence="2 3">DSM 25966</strain>
    </source>
</reference>
<feature type="transmembrane region" description="Helical" evidence="1">
    <location>
        <begin position="55"/>
        <end position="81"/>
    </location>
</feature>
<evidence type="ECO:0000313" key="2">
    <source>
        <dbReference type="EMBL" id="MBB3933736.1"/>
    </source>
</evidence>
<comment type="caution">
    <text evidence="2">The sequence shown here is derived from an EMBL/GenBank/DDBJ whole genome shotgun (WGS) entry which is preliminary data.</text>
</comment>
<feature type="transmembrane region" description="Helical" evidence="1">
    <location>
        <begin position="13"/>
        <end position="34"/>
    </location>
</feature>
<feature type="transmembrane region" description="Helical" evidence="1">
    <location>
        <begin position="123"/>
        <end position="141"/>
    </location>
</feature>
<name>A0A840AZW9_9HYPH</name>
<proteinExistence type="predicted"/>
<protein>
    <recommendedName>
        <fullName evidence="4">Ion channel</fullName>
    </recommendedName>
</protein>
<keyword evidence="1" id="KW-0812">Transmembrane</keyword>
<organism evidence="2 3">
    <name type="scientific">Kaistia hirudinis</name>
    <dbReference type="NCBI Taxonomy" id="1293440"/>
    <lineage>
        <taxon>Bacteria</taxon>
        <taxon>Pseudomonadati</taxon>
        <taxon>Pseudomonadota</taxon>
        <taxon>Alphaproteobacteria</taxon>
        <taxon>Hyphomicrobiales</taxon>
        <taxon>Kaistiaceae</taxon>
        <taxon>Kaistia</taxon>
    </lineage>
</organism>
<dbReference type="Proteomes" id="UP000553963">
    <property type="component" value="Unassembled WGS sequence"/>
</dbReference>
<dbReference type="AlphaFoldDB" id="A0A840AZW9"/>